<dbReference type="AlphaFoldDB" id="A0A8H7PN22"/>
<keyword evidence="3" id="KW-0677">Repeat</keyword>
<keyword evidence="4 7" id="KW-0862">Zinc</keyword>
<dbReference type="GO" id="GO:0005634">
    <property type="term" value="C:nucleus"/>
    <property type="evidence" value="ECO:0007669"/>
    <property type="project" value="UniProtKB-SubCell"/>
</dbReference>
<evidence type="ECO:0000256" key="5">
    <source>
        <dbReference type="ARBA" id="ARBA00023038"/>
    </source>
</evidence>
<comment type="caution">
    <text evidence="10">The sequence shown here is derived from an EMBL/GenBank/DDBJ whole genome shotgun (WGS) entry which is preliminary data.</text>
</comment>
<evidence type="ECO:0000256" key="2">
    <source>
        <dbReference type="ARBA" id="ARBA00022723"/>
    </source>
</evidence>
<dbReference type="SUPFAM" id="SSF57716">
    <property type="entry name" value="Glucocorticoid receptor-like (DNA-binding domain)"/>
    <property type="match status" value="4"/>
</dbReference>
<comment type="subcellular location">
    <subcellularLocation>
        <location evidence="1">Nucleus</location>
    </subcellularLocation>
</comment>
<feature type="domain" description="LIM zinc-binding" evidence="9">
    <location>
        <begin position="367"/>
        <end position="427"/>
    </location>
</feature>
<dbReference type="PANTHER" id="PTHR24215">
    <property type="entry name" value="RHO-GTPASE-ACTIVATING PROTEIN LRG1"/>
    <property type="match status" value="1"/>
</dbReference>
<keyword evidence="5 7" id="KW-0440">LIM domain</keyword>
<evidence type="ECO:0000256" key="8">
    <source>
        <dbReference type="SAM" id="MobiDB-lite"/>
    </source>
</evidence>
<feature type="region of interest" description="Disordered" evidence="8">
    <location>
        <begin position="264"/>
        <end position="350"/>
    </location>
</feature>
<dbReference type="SMART" id="SM00132">
    <property type="entry name" value="LIM"/>
    <property type="match status" value="2"/>
</dbReference>
<dbReference type="Pfam" id="PF00412">
    <property type="entry name" value="LIM"/>
    <property type="match status" value="2"/>
</dbReference>
<gene>
    <name evidence="10" type="ORF">INT43_007703</name>
</gene>
<dbReference type="InterPro" id="IPR005180">
    <property type="entry name" value="DUF302"/>
</dbReference>
<dbReference type="CDD" id="cd14797">
    <property type="entry name" value="DUF302"/>
    <property type="match status" value="1"/>
</dbReference>
<dbReference type="InterPro" id="IPR001781">
    <property type="entry name" value="Znf_LIM"/>
</dbReference>
<keyword evidence="11" id="KW-1185">Reference proteome</keyword>
<evidence type="ECO:0000256" key="6">
    <source>
        <dbReference type="ARBA" id="ARBA00023242"/>
    </source>
</evidence>
<evidence type="ECO:0000313" key="11">
    <source>
        <dbReference type="Proteomes" id="UP000654370"/>
    </source>
</evidence>
<evidence type="ECO:0000256" key="3">
    <source>
        <dbReference type="ARBA" id="ARBA00022737"/>
    </source>
</evidence>
<feature type="compositionally biased region" description="Polar residues" evidence="8">
    <location>
        <begin position="337"/>
        <end position="350"/>
    </location>
</feature>
<dbReference type="GO" id="GO:0046872">
    <property type="term" value="F:metal ion binding"/>
    <property type="evidence" value="ECO:0007669"/>
    <property type="project" value="UniProtKB-KW"/>
</dbReference>
<dbReference type="CDD" id="cd09326">
    <property type="entry name" value="LIM_CRP_like"/>
    <property type="match status" value="2"/>
</dbReference>
<evidence type="ECO:0000313" key="10">
    <source>
        <dbReference type="EMBL" id="KAG2177047.1"/>
    </source>
</evidence>
<accession>A0A8H7PN22</accession>
<proteinExistence type="predicted"/>
<dbReference type="InterPro" id="IPR035923">
    <property type="entry name" value="TT1751-like_sf"/>
</dbReference>
<evidence type="ECO:0000256" key="1">
    <source>
        <dbReference type="ARBA" id="ARBA00004123"/>
    </source>
</evidence>
<dbReference type="PROSITE" id="PS50023">
    <property type="entry name" value="LIM_DOMAIN_2"/>
    <property type="match status" value="2"/>
</dbReference>
<dbReference type="SUPFAM" id="SSF103247">
    <property type="entry name" value="TT1751-like"/>
    <property type="match status" value="1"/>
</dbReference>
<dbReference type="GO" id="GO:0005737">
    <property type="term" value="C:cytoplasm"/>
    <property type="evidence" value="ECO:0007669"/>
    <property type="project" value="TreeGrafter"/>
</dbReference>
<keyword evidence="2 7" id="KW-0479">Metal-binding</keyword>
<feature type="compositionally biased region" description="Low complexity" evidence="8">
    <location>
        <begin position="288"/>
        <end position="315"/>
    </location>
</feature>
<evidence type="ECO:0000259" key="9">
    <source>
        <dbReference type="PROSITE" id="PS50023"/>
    </source>
</evidence>
<dbReference type="OrthoDB" id="8062037at2759"/>
<dbReference type="Proteomes" id="UP000654370">
    <property type="component" value="Unassembled WGS sequence"/>
</dbReference>
<protein>
    <recommendedName>
        <fullName evidence="9">LIM zinc-binding domain-containing protein</fullName>
    </recommendedName>
</protein>
<feature type="domain" description="LIM zinc-binding" evidence="9">
    <location>
        <begin position="166"/>
        <end position="227"/>
    </location>
</feature>
<dbReference type="FunFam" id="2.10.110.10:FF:000001">
    <property type="entry name" value="Cysteine and glycine-rich protein 1"/>
    <property type="match status" value="2"/>
</dbReference>
<name>A0A8H7PN22_MORIS</name>
<sequence length="443" mass="48417">MSTERTTQQINVQRVTVNTSVPFDTVLAKLYSEIGGSESVSVPSLIQGTKAEFEKKAEQAAGHSDFMLFQTFNHGAWLKLCNFTDRKIVQIILGLHIPPRMILIENEEKNGTQIVYDLPSTLVASQHNSELSAAALALDKKFEALADRIRNNNISTLMPPRFGGAPKCPRCDKFVYMAEQVLGPNSVYYHKLCFTCKECNKLLDSSTMAEREGQPYCKTCYNRMWGPKGYGSGGRSFLHTETKTAREVLAESDWAAERAAVAPAMSSPVMGHRGQTQADQFSRDDSQASSPAPALPARPSNSPALPARPSNSPSLPTRPAVSAKTHSTPPAIPPKPSNVTSTDRPSAYLNSRTGYVPKKLNMQISGDLCAKCNKPVYAAELVLGASKKYHKMCLRCSTCNKLLDSSNMVDKDFTIYCRPCHSKAFGPKGYGYGGLLSTEGSTR</sequence>
<evidence type="ECO:0000256" key="4">
    <source>
        <dbReference type="ARBA" id="ARBA00022833"/>
    </source>
</evidence>
<dbReference type="GO" id="GO:0030036">
    <property type="term" value="P:actin cytoskeleton organization"/>
    <property type="evidence" value="ECO:0007669"/>
    <property type="project" value="TreeGrafter"/>
</dbReference>
<evidence type="ECO:0000256" key="7">
    <source>
        <dbReference type="PROSITE-ProRule" id="PRU00125"/>
    </source>
</evidence>
<keyword evidence="6" id="KW-0539">Nucleus</keyword>
<dbReference type="PANTHER" id="PTHR24215:SF35">
    <property type="entry name" value="MUSCLE LIM PROTEIN MLP84B"/>
    <property type="match status" value="1"/>
</dbReference>
<reference evidence="10" key="1">
    <citation type="submission" date="2020-12" db="EMBL/GenBank/DDBJ databases">
        <title>Metabolic potential, ecology and presence of endohyphal bacteria is reflected in genomic diversity of Mucoromycotina.</title>
        <authorList>
            <person name="Muszewska A."/>
            <person name="Okrasinska A."/>
            <person name="Steczkiewicz K."/>
            <person name="Drgas O."/>
            <person name="Orlowska M."/>
            <person name="Perlinska-Lenart U."/>
            <person name="Aleksandrzak-Piekarczyk T."/>
            <person name="Szatraj K."/>
            <person name="Zielenkiewicz U."/>
            <person name="Pilsyk S."/>
            <person name="Malc E."/>
            <person name="Mieczkowski P."/>
            <person name="Kruszewska J.S."/>
            <person name="Biernat P."/>
            <person name="Pawlowska J."/>
        </authorList>
    </citation>
    <scope>NUCLEOTIDE SEQUENCE</scope>
    <source>
        <strain evidence="10">WA0000067209</strain>
    </source>
</reference>
<organism evidence="10 11">
    <name type="scientific">Mortierella isabellina</name>
    <name type="common">Filamentous fungus</name>
    <name type="synonym">Umbelopsis isabellina</name>
    <dbReference type="NCBI Taxonomy" id="91625"/>
    <lineage>
        <taxon>Eukaryota</taxon>
        <taxon>Fungi</taxon>
        <taxon>Fungi incertae sedis</taxon>
        <taxon>Mucoromycota</taxon>
        <taxon>Mucoromycotina</taxon>
        <taxon>Umbelopsidomycetes</taxon>
        <taxon>Umbelopsidales</taxon>
        <taxon>Umbelopsidaceae</taxon>
        <taxon>Umbelopsis</taxon>
    </lineage>
</organism>
<dbReference type="EMBL" id="JAEPQZ010000009">
    <property type="protein sequence ID" value="KAG2177047.1"/>
    <property type="molecule type" value="Genomic_DNA"/>
</dbReference>
<dbReference type="PROSITE" id="PS00478">
    <property type="entry name" value="LIM_DOMAIN_1"/>
    <property type="match status" value="2"/>
</dbReference>
<dbReference type="Gene3D" id="2.10.110.10">
    <property type="entry name" value="Cysteine Rich Protein"/>
    <property type="match status" value="2"/>
</dbReference>